<name>A0A2S6I9A0_9BACT</name>
<accession>A0A2S6I9A0</accession>
<dbReference type="AlphaFoldDB" id="A0A2S6I9A0"/>
<organism evidence="1 2">
    <name type="scientific">Neolewinella xylanilytica</name>
    <dbReference type="NCBI Taxonomy" id="1514080"/>
    <lineage>
        <taxon>Bacteria</taxon>
        <taxon>Pseudomonadati</taxon>
        <taxon>Bacteroidota</taxon>
        <taxon>Saprospiria</taxon>
        <taxon>Saprospirales</taxon>
        <taxon>Lewinellaceae</taxon>
        <taxon>Neolewinella</taxon>
    </lineage>
</organism>
<dbReference type="EMBL" id="PTJC01000005">
    <property type="protein sequence ID" value="PPK88058.1"/>
    <property type="molecule type" value="Genomic_DNA"/>
</dbReference>
<comment type="caution">
    <text evidence="1">The sequence shown here is derived from an EMBL/GenBank/DDBJ whole genome shotgun (WGS) entry which is preliminary data.</text>
</comment>
<evidence type="ECO:0000313" key="2">
    <source>
        <dbReference type="Proteomes" id="UP000237662"/>
    </source>
</evidence>
<dbReference type="Proteomes" id="UP000237662">
    <property type="component" value="Unassembled WGS sequence"/>
</dbReference>
<reference evidence="1 2" key="1">
    <citation type="submission" date="2018-02" db="EMBL/GenBank/DDBJ databases">
        <title>Genomic Encyclopedia of Archaeal and Bacterial Type Strains, Phase II (KMG-II): from individual species to whole genera.</title>
        <authorList>
            <person name="Goeker M."/>
        </authorList>
    </citation>
    <scope>NUCLEOTIDE SEQUENCE [LARGE SCALE GENOMIC DNA]</scope>
    <source>
        <strain evidence="1 2">DSM 29526</strain>
    </source>
</reference>
<protein>
    <submittedName>
        <fullName evidence="1">Uncharacterized protein</fullName>
    </submittedName>
</protein>
<keyword evidence="2" id="KW-1185">Reference proteome</keyword>
<sequence>MIEAVYDRTTPVVFSGFIENIFAKKNISNKPKTVPNAEYMAR</sequence>
<proteinExistence type="predicted"/>
<gene>
    <name evidence="1" type="ORF">CLV84_1021</name>
</gene>
<evidence type="ECO:0000313" key="1">
    <source>
        <dbReference type="EMBL" id="PPK88058.1"/>
    </source>
</evidence>